<evidence type="ECO:0000259" key="7">
    <source>
        <dbReference type="PROSITE" id="PS50016"/>
    </source>
</evidence>
<evidence type="ECO:0000313" key="10">
    <source>
        <dbReference type="Proteomes" id="UP000224006"/>
    </source>
</evidence>
<reference evidence="9 10" key="1">
    <citation type="submission" date="2017-09" db="EMBL/GenBank/DDBJ databases">
        <title>Genome sequencing of Besnoitia besnoiti strain Bb-Ger1.</title>
        <authorList>
            <person name="Schares G."/>
            <person name="Venepally P."/>
            <person name="Lorenzi H.A."/>
        </authorList>
    </citation>
    <scope>NUCLEOTIDE SEQUENCE [LARGE SCALE GENOMIC DNA]</scope>
    <source>
        <strain evidence="9 10">Bb-Ger1</strain>
    </source>
</reference>
<keyword evidence="4" id="KW-0539">Nucleus</keyword>
<dbReference type="InterPro" id="IPR000949">
    <property type="entry name" value="ELM2_dom"/>
</dbReference>
<sequence length="591" mass="63831">METRQVLSRVTIGEDDKHSTNEGPTSAESIEGSQLGGTGAAPWRVAVPRTGDQELDTEQAVPSEASHEKKSTDCCRSTEKSEGGSGQRPPPAGCSGTPAAAFSTETSSHTGDDRPNIVPWSCAMKENEGERSKLPENVSSCGSSREHEGDTTPGGPMKEQRVGASSLSAFDALRPVRIEKNGSRHGKEVEDSGPEGAPAPSDPGNDSHCAQCGGGGRLLCCSNCVRSFHSTCLARPEPSSCATFLASPWVCPVCLPTARESTRQQLPNMSAQRDDERLIRGTECESVAAGVVAEGEEITQGQMPCADATDTGQPARGNPQTDRDKGVLQGSKAAPVSDDSSCTGVCHTSEKKEYMATKRRSGGEAVSPRAATNLASSRSPSPSPSHYSRKRRRCEGDTGGTARCKVNIGPRHQVPAVPPFFLDSTCAWDGKAETLSDVQGLYAHDTDDTARLVYSPYAMQRVYKKRLAEGAGDKIIKNTEEMNSFIQCVAQNWTSKSGWQPFSPEYAYKLLHFAGYDPQRAIRIMKDPNFCFTAICDPPQRRYDNKWRPNDRRGQIGTNPYPSPLTLRAYLSKRSQHAAAAFHHGAPRWHE</sequence>
<gene>
    <name evidence="9" type="ORF">BESB_008930</name>
</gene>
<dbReference type="InterPro" id="IPR013083">
    <property type="entry name" value="Znf_RING/FYVE/PHD"/>
</dbReference>
<keyword evidence="2 5" id="KW-0863">Zinc-finger</keyword>
<dbReference type="KEGG" id="bbes:BESB_008930"/>
<dbReference type="Gene3D" id="3.30.40.10">
    <property type="entry name" value="Zinc/RING finger domain, C3HC4 (zinc finger)"/>
    <property type="match status" value="1"/>
</dbReference>
<comment type="caution">
    <text evidence="9">The sequence shown here is derived from an EMBL/GenBank/DDBJ whole genome shotgun (WGS) entry which is preliminary data.</text>
</comment>
<feature type="compositionally biased region" description="Basic and acidic residues" evidence="6">
    <location>
        <begin position="125"/>
        <end position="134"/>
    </location>
</feature>
<feature type="region of interest" description="Disordered" evidence="6">
    <location>
        <begin position="1"/>
        <end position="205"/>
    </location>
</feature>
<dbReference type="SMART" id="SM00249">
    <property type="entry name" value="PHD"/>
    <property type="match status" value="1"/>
</dbReference>
<dbReference type="EMBL" id="NWUJ01000001">
    <property type="protein sequence ID" value="PFH38551.1"/>
    <property type="molecule type" value="Genomic_DNA"/>
</dbReference>
<dbReference type="InterPro" id="IPR001965">
    <property type="entry name" value="Znf_PHD"/>
</dbReference>
<evidence type="ECO:0000259" key="8">
    <source>
        <dbReference type="PROSITE" id="PS51156"/>
    </source>
</evidence>
<evidence type="ECO:0000256" key="2">
    <source>
        <dbReference type="ARBA" id="ARBA00022771"/>
    </source>
</evidence>
<evidence type="ECO:0000256" key="5">
    <source>
        <dbReference type="PROSITE-ProRule" id="PRU00146"/>
    </source>
</evidence>
<dbReference type="InterPro" id="IPR019787">
    <property type="entry name" value="Znf_PHD-finger"/>
</dbReference>
<dbReference type="RefSeq" id="XP_029222560.1">
    <property type="nucleotide sequence ID" value="XM_029359647.1"/>
</dbReference>
<evidence type="ECO:0000256" key="6">
    <source>
        <dbReference type="SAM" id="MobiDB-lite"/>
    </source>
</evidence>
<dbReference type="Proteomes" id="UP000224006">
    <property type="component" value="Chromosome I"/>
</dbReference>
<feature type="domain" description="ELM2" evidence="8">
    <location>
        <begin position="404"/>
        <end position="529"/>
    </location>
</feature>
<dbReference type="GeneID" id="40305955"/>
<dbReference type="VEuPathDB" id="ToxoDB:BESB_008930"/>
<dbReference type="OrthoDB" id="333160at2759"/>
<dbReference type="SUPFAM" id="SSF57903">
    <property type="entry name" value="FYVE/PHD zinc finger"/>
    <property type="match status" value="1"/>
</dbReference>
<accession>A0A2A9MPE9</accession>
<organism evidence="9 10">
    <name type="scientific">Besnoitia besnoiti</name>
    <name type="common">Apicomplexan protozoan</name>
    <dbReference type="NCBI Taxonomy" id="94643"/>
    <lineage>
        <taxon>Eukaryota</taxon>
        <taxon>Sar</taxon>
        <taxon>Alveolata</taxon>
        <taxon>Apicomplexa</taxon>
        <taxon>Conoidasida</taxon>
        <taxon>Coccidia</taxon>
        <taxon>Eucoccidiorida</taxon>
        <taxon>Eimeriorina</taxon>
        <taxon>Sarcocystidae</taxon>
        <taxon>Besnoitia</taxon>
    </lineage>
</organism>
<dbReference type="InterPro" id="IPR011011">
    <property type="entry name" value="Znf_FYVE_PHD"/>
</dbReference>
<dbReference type="PROSITE" id="PS50016">
    <property type="entry name" value="ZF_PHD_2"/>
    <property type="match status" value="1"/>
</dbReference>
<dbReference type="AlphaFoldDB" id="A0A2A9MPE9"/>
<evidence type="ECO:0000256" key="1">
    <source>
        <dbReference type="ARBA" id="ARBA00022723"/>
    </source>
</evidence>
<feature type="region of interest" description="Disordered" evidence="6">
    <location>
        <begin position="298"/>
        <end position="400"/>
    </location>
</feature>
<evidence type="ECO:0000256" key="3">
    <source>
        <dbReference type="ARBA" id="ARBA00022833"/>
    </source>
</evidence>
<dbReference type="Pfam" id="PF15863">
    <property type="entry name" value="EELM2"/>
    <property type="match status" value="1"/>
</dbReference>
<dbReference type="PROSITE" id="PS01359">
    <property type="entry name" value="ZF_PHD_1"/>
    <property type="match status" value="1"/>
</dbReference>
<feature type="compositionally biased region" description="Basic and acidic residues" evidence="6">
    <location>
        <begin position="174"/>
        <end position="190"/>
    </location>
</feature>
<dbReference type="InterPro" id="IPR019786">
    <property type="entry name" value="Zinc_finger_PHD-type_CS"/>
</dbReference>
<evidence type="ECO:0008006" key="11">
    <source>
        <dbReference type="Google" id="ProtNLM"/>
    </source>
</evidence>
<name>A0A2A9MPE9_BESBE</name>
<evidence type="ECO:0000256" key="4">
    <source>
        <dbReference type="ARBA" id="ARBA00023242"/>
    </source>
</evidence>
<keyword evidence="3" id="KW-0862">Zinc</keyword>
<keyword evidence="10" id="KW-1185">Reference proteome</keyword>
<evidence type="ECO:0000313" key="9">
    <source>
        <dbReference type="EMBL" id="PFH38551.1"/>
    </source>
</evidence>
<dbReference type="InterPro" id="IPR031724">
    <property type="entry name" value="EELM2"/>
</dbReference>
<dbReference type="GO" id="GO:0008270">
    <property type="term" value="F:zinc ion binding"/>
    <property type="evidence" value="ECO:0007669"/>
    <property type="project" value="UniProtKB-KW"/>
</dbReference>
<protein>
    <recommendedName>
        <fullName evidence="11">PHD-finger domain-containing protein</fullName>
    </recommendedName>
</protein>
<feature type="compositionally biased region" description="Polar residues" evidence="6">
    <location>
        <begin position="21"/>
        <end position="32"/>
    </location>
</feature>
<feature type="compositionally biased region" description="Low complexity" evidence="6">
    <location>
        <begin position="376"/>
        <end position="386"/>
    </location>
</feature>
<keyword evidence="1" id="KW-0479">Metal-binding</keyword>
<feature type="compositionally biased region" description="Basic and acidic residues" evidence="6">
    <location>
        <begin position="65"/>
        <end position="82"/>
    </location>
</feature>
<dbReference type="PROSITE" id="PS51156">
    <property type="entry name" value="ELM2"/>
    <property type="match status" value="1"/>
</dbReference>
<proteinExistence type="predicted"/>
<feature type="domain" description="PHD-type" evidence="7">
    <location>
        <begin position="206"/>
        <end position="257"/>
    </location>
</feature>